<sequence>MIIDVMLGEGRLRKFHTLLLLLLVFLSRAAWGVQVSPVSLAEAGERVSLGEKMQILEDPEGNWSLDQVRTHFASRFRNNDSSALNFGFTQSTIWLRFAVDASQAQGSWFLVERYPILDEITLFVPDGEGGFQEYAVGDTRAFSLRPMNHRSFVFALETDSGGVTEYYIKIRGKGALNMLPMLYSAKGLVEFTYLEQLLQGLFYGSLVIMLVYNLLLYLSLRDNVHLHFVMFLGGVIYFNICVSGFGLQYLWPEWPKVNEYFWLATYIIALSLSLYSRQFLQLAQRFPRYERLLQRYQILIGVAFLLQWLLEPPYSYHLSTIVALITVVLFSWLGWTVWRQGFRVARLYVLAWSVFLLTIFLFALGNLGLMPYSVVVPYLPHFGALWVVVMLSLALGDRIRFLENERKQLAQEAQHTLERHLADIEQMNQDKSMFLQYISHELNTPINWIGAADTLGQGSQGESEADVWAMVRKGQKRLTGIVGTSLRYFDLSDRNQPPLMGACQPMWVLDALIRDLDEQIERAGLTVRNRVSPNLRVRACESELKEVFAMALDNALRFSAEGGSVEITSDVDVPAGHADICIRDEGKGATSEQLEHILEPFFVMGSRHHEEGFGLSLAMGRVMIEQVGGQLWAESAGPGRGFTLHLRLPLA</sequence>
<evidence type="ECO:0000256" key="5">
    <source>
        <dbReference type="ARBA" id="ARBA00022741"/>
    </source>
</evidence>
<dbReference type="PANTHER" id="PTHR42878:SF7">
    <property type="entry name" value="SENSOR HISTIDINE KINASE GLRK"/>
    <property type="match status" value="1"/>
</dbReference>
<dbReference type="PROSITE" id="PS50109">
    <property type="entry name" value="HIS_KIN"/>
    <property type="match status" value="1"/>
</dbReference>
<name>A0A418XV61_9GAMM</name>
<keyword evidence="13" id="KW-1185">Reference proteome</keyword>
<keyword evidence="6" id="KW-0418">Kinase</keyword>
<keyword evidence="9" id="KW-0175">Coiled coil</keyword>
<dbReference type="AlphaFoldDB" id="A0A418XV61"/>
<dbReference type="SUPFAM" id="SSF47384">
    <property type="entry name" value="Homodimeric domain of signal transducing histidine kinase"/>
    <property type="match status" value="1"/>
</dbReference>
<organism evidence="12 13">
    <name type="scientific">Alcanivorax profundi</name>
    <dbReference type="NCBI Taxonomy" id="2338368"/>
    <lineage>
        <taxon>Bacteria</taxon>
        <taxon>Pseudomonadati</taxon>
        <taxon>Pseudomonadota</taxon>
        <taxon>Gammaproteobacteria</taxon>
        <taxon>Oceanospirillales</taxon>
        <taxon>Alcanivoracaceae</taxon>
        <taxon>Alcanivorax</taxon>
    </lineage>
</organism>
<dbReference type="GO" id="GO:0007234">
    <property type="term" value="P:osmosensory signaling via phosphorelay pathway"/>
    <property type="evidence" value="ECO:0007669"/>
    <property type="project" value="TreeGrafter"/>
</dbReference>
<evidence type="ECO:0000256" key="3">
    <source>
        <dbReference type="ARBA" id="ARBA00022553"/>
    </source>
</evidence>
<feature type="transmembrane region" description="Helical" evidence="10">
    <location>
        <begin position="201"/>
        <end position="220"/>
    </location>
</feature>
<evidence type="ECO:0000256" key="2">
    <source>
        <dbReference type="ARBA" id="ARBA00012438"/>
    </source>
</evidence>
<evidence type="ECO:0000256" key="6">
    <source>
        <dbReference type="ARBA" id="ARBA00022777"/>
    </source>
</evidence>
<reference evidence="12 13" key="1">
    <citation type="submission" date="2018-09" db="EMBL/GenBank/DDBJ databases">
        <title>Alcanivorax profundi sp. nov., isolated from 1000 m-depth seawater of the Mariana Trench.</title>
        <authorList>
            <person name="Liu J."/>
        </authorList>
    </citation>
    <scope>NUCLEOTIDE SEQUENCE [LARGE SCALE GENOMIC DNA]</scope>
    <source>
        <strain evidence="12 13">MTEO17</strain>
    </source>
</reference>
<feature type="coiled-coil region" evidence="9">
    <location>
        <begin position="392"/>
        <end position="430"/>
    </location>
</feature>
<evidence type="ECO:0000256" key="7">
    <source>
        <dbReference type="ARBA" id="ARBA00022840"/>
    </source>
</evidence>
<dbReference type="Pfam" id="PF07695">
    <property type="entry name" value="7TMR-DISM_7TM"/>
    <property type="match status" value="1"/>
</dbReference>
<dbReference type="InterPro" id="IPR011623">
    <property type="entry name" value="7TMR_DISM_rcpt_extracell_dom1"/>
</dbReference>
<accession>A0A418XV61</accession>
<dbReference type="GO" id="GO:0005524">
    <property type="term" value="F:ATP binding"/>
    <property type="evidence" value="ECO:0007669"/>
    <property type="project" value="UniProtKB-KW"/>
</dbReference>
<dbReference type="InterPro" id="IPR003594">
    <property type="entry name" value="HATPase_dom"/>
</dbReference>
<keyword evidence="10" id="KW-1133">Transmembrane helix</keyword>
<evidence type="ECO:0000313" key="12">
    <source>
        <dbReference type="EMBL" id="RJG16587.1"/>
    </source>
</evidence>
<keyword evidence="7" id="KW-0067">ATP-binding</keyword>
<dbReference type="CDD" id="cd00082">
    <property type="entry name" value="HisKA"/>
    <property type="match status" value="1"/>
</dbReference>
<dbReference type="EC" id="2.7.13.3" evidence="2"/>
<dbReference type="SUPFAM" id="SSF55874">
    <property type="entry name" value="ATPase domain of HSP90 chaperone/DNA topoisomerase II/histidine kinase"/>
    <property type="match status" value="1"/>
</dbReference>
<keyword evidence="10" id="KW-0472">Membrane</keyword>
<keyword evidence="8" id="KW-0902">Two-component regulatory system</keyword>
<dbReference type="GO" id="GO:0030295">
    <property type="term" value="F:protein kinase activator activity"/>
    <property type="evidence" value="ECO:0007669"/>
    <property type="project" value="TreeGrafter"/>
</dbReference>
<dbReference type="InterPro" id="IPR005467">
    <property type="entry name" value="His_kinase_dom"/>
</dbReference>
<protein>
    <recommendedName>
        <fullName evidence="2">histidine kinase</fullName>
        <ecNumber evidence="2">2.7.13.3</ecNumber>
    </recommendedName>
</protein>
<evidence type="ECO:0000256" key="10">
    <source>
        <dbReference type="SAM" id="Phobius"/>
    </source>
</evidence>
<comment type="caution">
    <text evidence="12">The sequence shown here is derived from an EMBL/GenBank/DDBJ whole genome shotgun (WGS) entry which is preliminary data.</text>
</comment>
<keyword evidence="10" id="KW-0812">Transmembrane</keyword>
<dbReference type="GO" id="GO:0000156">
    <property type="term" value="F:phosphorelay response regulator activity"/>
    <property type="evidence" value="ECO:0007669"/>
    <property type="project" value="TreeGrafter"/>
</dbReference>
<dbReference type="InterPro" id="IPR050351">
    <property type="entry name" value="BphY/WalK/GraS-like"/>
</dbReference>
<feature type="transmembrane region" description="Helical" evidence="10">
    <location>
        <begin position="347"/>
        <end position="369"/>
    </location>
</feature>
<dbReference type="Gene3D" id="3.30.565.10">
    <property type="entry name" value="Histidine kinase-like ATPase, C-terminal domain"/>
    <property type="match status" value="1"/>
</dbReference>
<dbReference type="EMBL" id="QYYA01000005">
    <property type="protein sequence ID" value="RJG16587.1"/>
    <property type="molecule type" value="Genomic_DNA"/>
</dbReference>
<keyword evidence="5" id="KW-0547">Nucleotide-binding</keyword>
<keyword evidence="3" id="KW-0597">Phosphoprotein</keyword>
<evidence type="ECO:0000313" key="13">
    <source>
        <dbReference type="Proteomes" id="UP000283734"/>
    </source>
</evidence>
<evidence type="ECO:0000256" key="8">
    <source>
        <dbReference type="ARBA" id="ARBA00023012"/>
    </source>
</evidence>
<dbReference type="InterPro" id="IPR004358">
    <property type="entry name" value="Sig_transdc_His_kin-like_C"/>
</dbReference>
<feature type="transmembrane region" description="Helical" evidence="10">
    <location>
        <begin position="227"/>
        <end position="248"/>
    </location>
</feature>
<feature type="transmembrane region" description="Helical" evidence="10">
    <location>
        <begin position="316"/>
        <end position="335"/>
    </location>
</feature>
<dbReference type="InterPro" id="IPR011622">
    <property type="entry name" value="7TMR_DISM_rcpt_extracell_dom2"/>
</dbReference>
<evidence type="ECO:0000256" key="9">
    <source>
        <dbReference type="SAM" id="Coils"/>
    </source>
</evidence>
<evidence type="ECO:0000256" key="4">
    <source>
        <dbReference type="ARBA" id="ARBA00022679"/>
    </source>
</evidence>
<dbReference type="InterPro" id="IPR036097">
    <property type="entry name" value="HisK_dim/P_sf"/>
</dbReference>
<comment type="catalytic activity">
    <reaction evidence="1">
        <text>ATP + protein L-histidine = ADP + protein N-phospho-L-histidine.</text>
        <dbReference type="EC" id="2.7.13.3"/>
    </reaction>
</comment>
<dbReference type="Gene3D" id="1.10.287.130">
    <property type="match status" value="1"/>
</dbReference>
<dbReference type="PRINTS" id="PR00344">
    <property type="entry name" value="BCTRLSENSOR"/>
</dbReference>
<feature type="transmembrane region" description="Helical" evidence="10">
    <location>
        <begin position="375"/>
        <end position="396"/>
    </location>
</feature>
<keyword evidence="4" id="KW-0808">Transferase</keyword>
<feature type="domain" description="Histidine kinase" evidence="11">
    <location>
        <begin position="437"/>
        <end position="651"/>
    </location>
</feature>
<dbReference type="InterPro" id="IPR003661">
    <property type="entry name" value="HisK_dim/P_dom"/>
</dbReference>
<dbReference type="GO" id="GO:0000155">
    <property type="term" value="F:phosphorelay sensor kinase activity"/>
    <property type="evidence" value="ECO:0007669"/>
    <property type="project" value="InterPro"/>
</dbReference>
<proteinExistence type="predicted"/>
<dbReference type="Gene3D" id="2.60.40.2380">
    <property type="match status" value="1"/>
</dbReference>
<evidence type="ECO:0000256" key="1">
    <source>
        <dbReference type="ARBA" id="ARBA00000085"/>
    </source>
</evidence>
<evidence type="ECO:0000259" key="11">
    <source>
        <dbReference type="PROSITE" id="PS50109"/>
    </source>
</evidence>
<gene>
    <name evidence="12" type="ORF">D4A39_14810</name>
</gene>
<dbReference type="InterPro" id="IPR036890">
    <property type="entry name" value="HATPase_C_sf"/>
</dbReference>
<dbReference type="Pfam" id="PF02518">
    <property type="entry name" value="HATPase_c"/>
    <property type="match status" value="1"/>
</dbReference>
<dbReference type="OrthoDB" id="5289013at2"/>
<dbReference type="Proteomes" id="UP000283734">
    <property type="component" value="Unassembled WGS sequence"/>
</dbReference>
<dbReference type="PANTHER" id="PTHR42878">
    <property type="entry name" value="TWO-COMPONENT HISTIDINE KINASE"/>
    <property type="match status" value="1"/>
</dbReference>
<dbReference type="Pfam" id="PF07696">
    <property type="entry name" value="7TMR-DISMED2"/>
    <property type="match status" value="1"/>
</dbReference>
<dbReference type="SMART" id="SM00387">
    <property type="entry name" value="HATPase_c"/>
    <property type="match status" value="1"/>
</dbReference>
<feature type="transmembrane region" description="Helical" evidence="10">
    <location>
        <begin position="260"/>
        <end position="280"/>
    </location>
</feature>
<feature type="transmembrane region" description="Helical" evidence="10">
    <location>
        <begin position="292"/>
        <end position="310"/>
    </location>
</feature>